<dbReference type="PANTHER" id="PTHR37478:SF2">
    <property type="entry name" value="UPF0251 PROTEIN TK0562"/>
    <property type="match status" value="1"/>
</dbReference>
<dbReference type="HAMAP" id="MF_00674">
    <property type="entry name" value="UPF0251"/>
    <property type="match status" value="1"/>
</dbReference>
<sequence length="134" mass="14912">MPRPMKYRIINGRPITNIFKPAGIPQRELEEVILTLDELEALRLADLERKYQEDAAKLMGVSRQTFGNIIASARKKVADVLVNGKALRIEGGFVDISGGSFVCLDCRQEWNMPSGSETPHNCPHCGSSNIRSRT</sequence>
<dbReference type="Pfam" id="PF02001">
    <property type="entry name" value="DUF134"/>
    <property type="match status" value="1"/>
</dbReference>
<evidence type="ECO:0000256" key="2">
    <source>
        <dbReference type="HAMAP-Rule" id="MF_00674"/>
    </source>
</evidence>
<evidence type="ECO:0000256" key="1">
    <source>
        <dbReference type="ARBA" id="ARBA00009350"/>
    </source>
</evidence>
<accession>A0A3P3XKJ2</accession>
<gene>
    <name evidence="4" type="ORF">SPIROBIBN47_310022</name>
</gene>
<dbReference type="SUPFAM" id="SSF88659">
    <property type="entry name" value="Sigma3 and sigma4 domains of RNA polymerase sigma factors"/>
    <property type="match status" value="1"/>
</dbReference>
<dbReference type="AlphaFoldDB" id="A0A3P3XKJ2"/>
<dbReference type="InterPro" id="IPR013324">
    <property type="entry name" value="RNA_pol_sigma_r3/r4-like"/>
</dbReference>
<evidence type="ECO:0000256" key="3">
    <source>
        <dbReference type="SAM" id="MobiDB-lite"/>
    </source>
</evidence>
<dbReference type="EMBL" id="FWDM01000025">
    <property type="protein sequence ID" value="SLM14081.1"/>
    <property type="molecule type" value="Genomic_DNA"/>
</dbReference>
<reference evidence="4" key="1">
    <citation type="submission" date="2017-02" db="EMBL/GenBank/DDBJ databases">
        <authorList>
            <person name="Regsiter A."/>
            <person name="William W."/>
        </authorList>
    </citation>
    <scope>NUCLEOTIDE SEQUENCE</scope>
    <source>
        <strain evidence="4">Bib</strain>
    </source>
</reference>
<feature type="region of interest" description="Disordered" evidence="3">
    <location>
        <begin position="115"/>
        <end position="134"/>
    </location>
</feature>
<protein>
    <recommendedName>
        <fullName evidence="2">UPF0251 protein SPIROBIBN47_310022</fullName>
    </recommendedName>
</protein>
<dbReference type="InterPro" id="IPR002852">
    <property type="entry name" value="UPF0251"/>
</dbReference>
<name>A0A3P3XKJ2_9SPIR</name>
<evidence type="ECO:0000313" key="4">
    <source>
        <dbReference type="EMBL" id="SLM14081.1"/>
    </source>
</evidence>
<comment type="similarity">
    <text evidence="1 2">Belongs to the UPF0251 family.</text>
</comment>
<organism evidence="4">
    <name type="scientific">uncultured spirochete</name>
    <dbReference type="NCBI Taxonomy" id="156406"/>
    <lineage>
        <taxon>Bacteria</taxon>
        <taxon>Pseudomonadati</taxon>
        <taxon>Spirochaetota</taxon>
        <taxon>Spirochaetia</taxon>
        <taxon>Spirochaetales</taxon>
        <taxon>environmental samples</taxon>
    </lineage>
</organism>
<dbReference type="PANTHER" id="PTHR37478">
    <property type="match status" value="1"/>
</dbReference>
<proteinExistence type="inferred from homology"/>